<feature type="domain" description="SLBB" evidence="18">
    <location>
        <begin position="264"/>
        <end position="341"/>
    </location>
</feature>
<dbReference type="InterPro" id="IPR049712">
    <property type="entry name" value="Poly_export"/>
</dbReference>
<keyword evidence="20" id="KW-1185">Reference proteome</keyword>
<dbReference type="InterPro" id="IPR003715">
    <property type="entry name" value="Poly_export_N"/>
</dbReference>
<feature type="domain" description="Soluble ligand binding" evidence="17">
    <location>
        <begin position="153"/>
        <end position="204"/>
    </location>
</feature>
<comment type="subcellular location">
    <subcellularLocation>
        <location evidence="1">Cell outer membrane</location>
        <topology evidence="1">Multi-pass membrane protein</topology>
    </subcellularLocation>
</comment>
<dbReference type="RefSeq" id="WP_124144563.1">
    <property type="nucleotide sequence ID" value="NZ_CAWOKI010000025.1"/>
</dbReference>
<evidence type="ECO:0000256" key="12">
    <source>
        <dbReference type="ARBA" id="ARBA00023139"/>
    </source>
</evidence>
<sequence length="504" mass="55037">MINRHYQKLISLFLGSFYSSAVTISLATLVFPKRAYGQIQLPNNSQQNISQLKAPSIGSPPLNPNFDSDPDLRLKRYLLGPGDQLSIQVQRFPDLNVATTIGPEGTIQIPLVGTVLLQDLTILEAIAKITSELNQFIINPEVSISLVVQRPVRVTIAGEITRPGYYPVGGNYQISDALNAAGGTTFTADLRNVEVRRTLADGSVVAQGVDILTPLQMGGSPPDLRLEDGDVVIVPYQTSITAQDSDRELLTNYSQAGPLATGIVTVNGEVERPGYYQANQVSSALLAAGGASLTADLRSILVRRKLSDGSVVEETIDLYTPLQNSTELPNILLKDGDAVIVPTLKPGSDFGYDRDLVGKSTLSQQQITIRIFSNPNDALATTNLPNGSRLIDILNGIELDSANLEEINLIRFDRETRKIVRRELNGKEAIFGDSSQNILLQNEDIIVIDRTWIGNITNLFEKYTLPIRSSLEFLLFFRALEQDTSNVFFGGGNGNNGNRNRNNN</sequence>
<evidence type="ECO:0000256" key="6">
    <source>
        <dbReference type="ARBA" id="ARBA00022692"/>
    </source>
</evidence>
<dbReference type="PANTHER" id="PTHR33619:SF3">
    <property type="entry name" value="POLYSACCHARIDE EXPORT PROTEIN GFCE-RELATED"/>
    <property type="match status" value="1"/>
</dbReference>
<dbReference type="PANTHER" id="PTHR33619">
    <property type="entry name" value="POLYSACCHARIDE EXPORT PROTEIN GFCE-RELATED"/>
    <property type="match status" value="1"/>
</dbReference>
<evidence type="ECO:0000256" key="4">
    <source>
        <dbReference type="ARBA" id="ARBA00022452"/>
    </source>
</evidence>
<keyword evidence="14" id="KW-0449">Lipoprotein</keyword>
<evidence type="ECO:0000259" key="18">
    <source>
        <dbReference type="Pfam" id="PF22461"/>
    </source>
</evidence>
<dbReference type="Pfam" id="PF02563">
    <property type="entry name" value="Poly_export"/>
    <property type="match status" value="1"/>
</dbReference>
<keyword evidence="3" id="KW-0813">Transport</keyword>
<evidence type="ECO:0000256" key="10">
    <source>
        <dbReference type="ARBA" id="ARBA00023114"/>
    </source>
</evidence>
<protein>
    <submittedName>
        <fullName evidence="19">Polysaccharide export protein</fullName>
    </submittedName>
</protein>
<keyword evidence="7" id="KW-0732">Signal</keyword>
<dbReference type="Pfam" id="PF10531">
    <property type="entry name" value="SLBB"/>
    <property type="match status" value="1"/>
</dbReference>
<keyword evidence="11 15" id="KW-0472">Membrane</keyword>
<feature type="transmembrane region" description="Helical" evidence="15">
    <location>
        <begin position="12"/>
        <end position="31"/>
    </location>
</feature>
<proteinExistence type="inferred from homology"/>
<dbReference type="GO" id="GO:0009279">
    <property type="term" value="C:cell outer membrane"/>
    <property type="evidence" value="ECO:0007669"/>
    <property type="project" value="UniProtKB-SubCell"/>
</dbReference>
<dbReference type="GO" id="GO:0006811">
    <property type="term" value="P:monoatomic ion transport"/>
    <property type="evidence" value="ECO:0007669"/>
    <property type="project" value="UniProtKB-KW"/>
</dbReference>
<comment type="caution">
    <text evidence="19">The sequence shown here is derived from an EMBL/GenBank/DDBJ whole genome shotgun (WGS) entry which is preliminary data.</text>
</comment>
<keyword evidence="4" id="KW-1134">Transmembrane beta strand</keyword>
<evidence type="ECO:0000256" key="5">
    <source>
        <dbReference type="ARBA" id="ARBA00022597"/>
    </source>
</evidence>
<dbReference type="AlphaFoldDB" id="A0A3N6PVY2"/>
<gene>
    <name evidence="19" type="ORF">D5R40_20100</name>
</gene>
<dbReference type="InterPro" id="IPR019554">
    <property type="entry name" value="Soluble_ligand-bd"/>
</dbReference>
<evidence type="ECO:0000256" key="9">
    <source>
        <dbReference type="ARBA" id="ARBA00023065"/>
    </source>
</evidence>
<organism evidence="19 20">
    <name type="scientific">Okeania hirsuta</name>
    <dbReference type="NCBI Taxonomy" id="1458930"/>
    <lineage>
        <taxon>Bacteria</taxon>
        <taxon>Bacillati</taxon>
        <taxon>Cyanobacteriota</taxon>
        <taxon>Cyanophyceae</taxon>
        <taxon>Oscillatoriophycideae</taxon>
        <taxon>Oscillatoriales</taxon>
        <taxon>Microcoleaceae</taxon>
        <taxon>Okeania</taxon>
    </lineage>
</organism>
<evidence type="ECO:0000256" key="13">
    <source>
        <dbReference type="ARBA" id="ARBA00023237"/>
    </source>
</evidence>
<evidence type="ECO:0000313" key="20">
    <source>
        <dbReference type="Proteomes" id="UP000269154"/>
    </source>
</evidence>
<dbReference type="OrthoDB" id="9793939at2"/>
<evidence type="ECO:0000256" key="2">
    <source>
        <dbReference type="ARBA" id="ARBA00009450"/>
    </source>
</evidence>
<keyword evidence="6 15" id="KW-0812">Transmembrane</keyword>
<keyword evidence="9" id="KW-0406">Ion transport</keyword>
<dbReference type="EMBL" id="RCBY01000127">
    <property type="protein sequence ID" value="RQH35541.1"/>
    <property type="molecule type" value="Genomic_DNA"/>
</dbReference>
<dbReference type="Proteomes" id="UP000269154">
    <property type="component" value="Unassembled WGS sequence"/>
</dbReference>
<comment type="similarity">
    <text evidence="2">Belongs to the BexD/CtrA/VexA family.</text>
</comment>
<dbReference type="GO" id="GO:0015159">
    <property type="term" value="F:polysaccharide transmembrane transporter activity"/>
    <property type="evidence" value="ECO:0007669"/>
    <property type="project" value="InterPro"/>
</dbReference>
<keyword evidence="10" id="KW-0626">Porin</keyword>
<keyword evidence="13" id="KW-0998">Cell outer membrane</keyword>
<evidence type="ECO:0000313" key="19">
    <source>
        <dbReference type="EMBL" id="RQH35541.1"/>
    </source>
</evidence>
<dbReference type="Gene3D" id="3.10.560.10">
    <property type="entry name" value="Outer membrane lipoprotein wza domain like"/>
    <property type="match status" value="2"/>
</dbReference>
<dbReference type="GO" id="GO:0046930">
    <property type="term" value="C:pore complex"/>
    <property type="evidence" value="ECO:0007669"/>
    <property type="project" value="UniProtKB-KW"/>
</dbReference>
<name>A0A3N6PVY2_9CYAN</name>
<evidence type="ECO:0000259" key="17">
    <source>
        <dbReference type="Pfam" id="PF10531"/>
    </source>
</evidence>
<evidence type="ECO:0000256" key="1">
    <source>
        <dbReference type="ARBA" id="ARBA00004571"/>
    </source>
</evidence>
<evidence type="ECO:0000256" key="15">
    <source>
        <dbReference type="SAM" id="Phobius"/>
    </source>
</evidence>
<accession>A0A3N6PVY2</accession>
<keyword evidence="12" id="KW-0564">Palmitate</keyword>
<keyword evidence="5" id="KW-0762">Sugar transport</keyword>
<evidence type="ECO:0000256" key="7">
    <source>
        <dbReference type="ARBA" id="ARBA00022729"/>
    </source>
</evidence>
<evidence type="ECO:0000256" key="14">
    <source>
        <dbReference type="ARBA" id="ARBA00023288"/>
    </source>
</evidence>
<dbReference type="InterPro" id="IPR054765">
    <property type="entry name" value="SLBB_dom"/>
</dbReference>
<evidence type="ECO:0000259" key="16">
    <source>
        <dbReference type="Pfam" id="PF02563"/>
    </source>
</evidence>
<keyword evidence="8" id="KW-0625">Polysaccharide transport</keyword>
<keyword evidence="15" id="KW-1133">Transmembrane helix</keyword>
<dbReference type="Pfam" id="PF22461">
    <property type="entry name" value="SLBB_2"/>
    <property type="match status" value="1"/>
</dbReference>
<dbReference type="Gene3D" id="3.30.1950.10">
    <property type="entry name" value="wza like domain"/>
    <property type="match status" value="1"/>
</dbReference>
<evidence type="ECO:0000256" key="11">
    <source>
        <dbReference type="ARBA" id="ARBA00023136"/>
    </source>
</evidence>
<feature type="domain" description="Polysaccharide export protein N-terminal" evidence="16">
    <location>
        <begin position="76"/>
        <end position="146"/>
    </location>
</feature>
<reference evidence="19 20" key="1">
    <citation type="journal article" date="2018" name="ACS Chem. Biol.">
        <title>Ketoreductase domain dysfunction expands chemodiversity: malyngamide biosynthesis in the cyanobacterium Okeania hirsuta.</title>
        <authorList>
            <person name="Moss N.A."/>
            <person name="Leao T."/>
            <person name="Rankin M."/>
            <person name="McCullough T.M."/>
            <person name="Qu P."/>
            <person name="Korobeynikov A."/>
            <person name="Smith J.L."/>
            <person name="Gerwick L."/>
            <person name="Gerwick W.H."/>
        </authorList>
    </citation>
    <scope>NUCLEOTIDE SEQUENCE [LARGE SCALE GENOMIC DNA]</scope>
    <source>
        <strain evidence="19 20">PAB10Feb10-1</strain>
    </source>
</reference>
<evidence type="ECO:0000256" key="3">
    <source>
        <dbReference type="ARBA" id="ARBA00022448"/>
    </source>
</evidence>
<dbReference type="GO" id="GO:0015288">
    <property type="term" value="F:porin activity"/>
    <property type="evidence" value="ECO:0007669"/>
    <property type="project" value="UniProtKB-KW"/>
</dbReference>
<evidence type="ECO:0000256" key="8">
    <source>
        <dbReference type="ARBA" id="ARBA00023047"/>
    </source>
</evidence>